<keyword evidence="1" id="KW-0732">Signal</keyword>
<gene>
    <name evidence="2" type="ORF">OM076_14630</name>
</gene>
<sequence length="201" mass="20865">MLRLIAATAAALLLAAPARADVPPLAVDASGTAFGVVPGTESGVAFRLAEGRAPQFWTSPALAQDADALTVPAVKPDGRGGAWLLVNQFAIAHVDAAGMMTKRIPQTAQWVAAPAVARNGDAVLAWTSQRHVVVRHLTAAGAFGPATVMPSRDVYAVALDPRTDDPWVLARATTGLVLQTPGRTVPIRAPGRHTTSLHLNP</sequence>
<reference evidence="2" key="1">
    <citation type="submission" date="2022-10" db="EMBL/GenBank/DDBJ databases">
        <title>The WGS of Solirubrobacter ginsenosidimutans DSM 21036.</title>
        <authorList>
            <person name="Jiang Z."/>
        </authorList>
    </citation>
    <scope>NUCLEOTIDE SEQUENCE</scope>
    <source>
        <strain evidence="2">DSM 21036</strain>
    </source>
</reference>
<evidence type="ECO:0000313" key="3">
    <source>
        <dbReference type="Proteomes" id="UP001149140"/>
    </source>
</evidence>
<comment type="caution">
    <text evidence="2">The sequence shown here is derived from an EMBL/GenBank/DDBJ whole genome shotgun (WGS) entry which is preliminary data.</text>
</comment>
<keyword evidence="3" id="KW-1185">Reference proteome</keyword>
<evidence type="ECO:0000256" key="1">
    <source>
        <dbReference type="SAM" id="SignalP"/>
    </source>
</evidence>
<accession>A0A9X3MRV7</accession>
<organism evidence="2 3">
    <name type="scientific">Solirubrobacter ginsenosidimutans</name>
    <dbReference type="NCBI Taxonomy" id="490573"/>
    <lineage>
        <taxon>Bacteria</taxon>
        <taxon>Bacillati</taxon>
        <taxon>Actinomycetota</taxon>
        <taxon>Thermoleophilia</taxon>
        <taxon>Solirubrobacterales</taxon>
        <taxon>Solirubrobacteraceae</taxon>
        <taxon>Solirubrobacter</taxon>
    </lineage>
</organism>
<dbReference type="AlphaFoldDB" id="A0A9X3MRV7"/>
<dbReference type="Proteomes" id="UP001149140">
    <property type="component" value="Unassembled WGS sequence"/>
</dbReference>
<feature type="chain" id="PRO_5040907415" evidence="1">
    <location>
        <begin position="21"/>
        <end position="201"/>
    </location>
</feature>
<dbReference type="EMBL" id="JAPDOD010000012">
    <property type="protein sequence ID" value="MDA0161509.1"/>
    <property type="molecule type" value="Genomic_DNA"/>
</dbReference>
<protein>
    <submittedName>
        <fullName evidence="2">Uncharacterized protein</fullName>
    </submittedName>
</protein>
<dbReference type="RefSeq" id="WP_270040725.1">
    <property type="nucleotide sequence ID" value="NZ_JAPDOD010000012.1"/>
</dbReference>
<proteinExistence type="predicted"/>
<feature type="signal peptide" evidence="1">
    <location>
        <begin position="1"/>
        <end position="20"/>
    </location>
</feature>
<name>A0A9X3MRV7_9ACTN</name>
<evidence type="ECO:0000313" key="2">
    <source>
        <dbReference type="EMBL" id="MDA0161509.1"/>
    </source>
</evidence>